<dbReference type="EMBL" id="SMKS01000040">
    <property type="protein sequence ID" value="TDD03320.1"/>
    <property type="molecule type" value="Genomic_DNA"/>
</dbReference>
<dbReference type="OrthoDB" id="4963037at2"/>
<keyword evidence="1" id="KW-0812">Transmembrane</keyword>
<evidence type="ECO:0000313" key="2">
    <source>
        <dbReference type="EMBL" id="TDD03320.1"/>
    </source>
</evidence>
<keyword evidence="3" id="KW-1185">Reference proteome</keyword>
<accession>A0A4R4VSV8</accession>
<dbReference type="RefSeq" id="WP_132677279.1">
    <property type="nucleotide sequence ID" value="NZ_SMKS01000040.1"/>
</dbReference>
<dbReference type="AlphaFoldDB" id="A0A4R4VSV8"/>
<keyword evidence="1" id="KW-0472">Membrane</keyword>
<protein>
    <submittedName>
        <fullName evidence="2">Uncharacterized protein</fullName>
    </submittedName>
</protein>
<dbReference type="Proteomes" id="UP000295674">
    <property type="component" value="Unassembled WGS sequence"/>
</dbReference>
<comment type="caution">
    <text evidence="2">The sequence shown here is derived from an EMBL/GenBank/DDBJ whole genome shotgun (WGS) entry which is preliminary data.</text>
</comment>
<name>A0A4R4VSV8_9PSEU</name>
<gene>
    <name evidence="2" type="ORF">E1181_20735</name>
</gene>
<keyword evidence="1" id="KW-1133">Transmembrane helix</keyword>
<sequence length="185" mass="21527">MTELIEAMTSWRSLGLALIVFGFAPGFVLRLLVLVYPKDDPRRTELVAQLYELSRLERLLFVAEQLETVLFEGFPHRVRSVLRSRDRVRTQVKRRIPDPGLPVAYRTVAELFGPDETLRRFSVMFGLRGRAVDDPANHYLVTTLTSAFIQEKSVEGRFRRWHARRTARRLLIEGIRPETRPDVRP</sequence>
<evidence type="ECO:0000256" key="1">
    <source>
        <dbReference type="SAM" id="Phobius"/>
    </source>
</evidence>
<feature type="transmembrane region" description="Helical" evidence="1">
    <location>
        <begin position="14"/>
        <end position="36"/>
    </location>
</feature>
<reference evidence="2 3" key="1">
    <citation type="submission" date="2019-03" db="EMBL/GenBank/DDBJ databases">
        <title>Draft genome sequences of novel Actinobacteria.</title>
        <authorList>
            <person name="Sahin N."/>
            <person name="Ay H."/>
            <person name="Saygin H."/>
        </authorList>
    </citation>
    <scope>NUCLEOTIDE SEQUENCE [LARGE SCALE GENOMIC DNA]</scope>
    <source>
        <strain evidence="2 3">16K309</strain>
    </source>
</reference>
<evidence type="ECO:0000313" key="3">
    <source>
        <dbReference type="Proteomes" id="UP000295674"/>
    </source>
</evidence>
<organism evidence="2 3">
    <name type="scientific">Saccharopolyspora terrae</name>
    <dbReference type="NCBI Taxonomy" id="2530384"/>
    <lineage>
        <taxon>Bacteria</taxon>
        <taxon>Bacillati</taxon>
        <taxon>Actinomycetota</taxon>
        <taxon>Actinomycetes</taxon>
        <taxon>Pseudonocardiales</taxon>
        <taxon>Pseudonocardiaceae</taxon>
        <taxon>Saccharopolyspora</taxon>
    </lineage>
</organism>
<proteinExistence type="predicted"/>